<keyword evidence="2" id="KW-0732">Signal</keyword>
<evidence type="ECO:0000256" key="2">
    <source>
        <dbReference type="SAM" id="SignalP"/>
    </source>
</evidence>
<name>A0A1B6MT73_9HEMI</name>
<protein>
    <submittedName>
        <fullName evidence="3">Uncharacterized protein</fullName>
    </submittedName>
</protein>
<feature type="chain" id="PRO_5008588443" evidence="2">
    <location>
        <begin position="32"/>
        <end position="105"/>
    </location>
</feature>
<evidence type="ECO:0000313" key="3">
    <source>
        <dbReference type="EMBL" id="JAT39103.1"/>
    </source>
</evidence>
<proteinExistence type="predicted"/>
<dbReference type="EMBL" id="GEBQ01000874">
    <property type="protein sequence ID" value="JAT39103.1"/>
    <property type="molecule type" value="Transcribed_RNA"/>
</dbReference>
<reference evidence="3" key="1">
    <citation type="submission" date="2015-11" db="EMBL/GenBank/DDBJ databases">
        <title>De novo transcriptome assembly of four potential Pierce s Disease insect vectors from Arizona vineyards.</title>
        <authorList>
            <person name="Tassone E.E."/>
        </authorList>
    </citation>
    <scope>NUCLEOTIDE SEQUENCE</scope>
</reference>
<gene>
    <name evidence="3" type="ORF">g.4220</name>
</gene>
<dbReference type="AlphaFoldDB" id="A0A1B6MT73"/>
<feature type="signal peptide" evidence="2">
    <location>
        <begin position="1"/>
        <end position="31"/>
    </location>
</feature>
<organism evidence="3">
    <name type="scientific">Graphocephala atropunctata</name>
    <dbReference type="NCBI Taxonomy" id="36148"/>
    <lineage>
        <taxon>Eukaryota</taxon>
        <taxon>Metazoa</taxon>
        <taxon>Ecdysozoa</taxon>
        <taxon>Arthropoda</taxon>
        <taxon>Hexapoda</taxon>
        <taxon>Insecta</taxon>
        <taxon>Pterygota</taxon>
        <taxon>Neoptera</taxon>
        <taxon>Paraneoptera</taxon>
        <taxon>Hemiptera</taxon>
        <taxon>Auchenorrhyncha</taxon>
        <taxon>Membracoidea</taxon>
        <taxon>Cicadellidae</taxon>
        <taxon>Cicadellinae</taxon>
        <taxon>Cicadellini</taxon>
        <taxon>Graphocephala</taxon>
    </lineage>
</organism>
<sequence length="105" mass="10827">VGLSFLVLRMVGCNVLILGVLGFLAVQSACANSEPSSMVQGLNTTEASPDDTPVPPPTNSSVLLVFDLLGQRAAINGTDPTLNDVEGDNDAIVRQVMSLVAAMEG</sequence>
<feature type="region of interest" description="Disordered" evidence="1">
    <location>
        <begin position="35"/>
        <end position="56"/>
    </location>
</feature>
<feature type="compositionally biased region" description="Polar residues" evidence="1">
    <location>
        <begin position="35"/>
        <end position="47"/>
    </location>
</feature>
<feature type="non-terminal residue" evidence="3">
    <location>
        <position position="105"/>
    </location>
</feature>
<evidence type="ECO:0000256" key="1">
    <source>
        <dbReference type="SAM" id="MobiDB-lite"/>
    </source>
</evidence>
<feature type="non-terminal residue" evidence="3">
    <location>
        <position position="1"/>
    </location>
</feature>
<accession>A0A1B6MT73</accession>